<protein>
    <recommendedName>
        <fullName evidence="4">EamA-like transporter family protein</fullName>
    </recommendedName>
</protein>
<proteinExistence type="predicted"/>
<evidence type="ECO:0000313" key="3">
    <source>
        <dbReference type="Proteomes" id="UP000580568"/>
    </source>
</evidence>
<feature type="transmembrane region" description="Helical" evidence="1">
    <location>
        <begin position="63"/>
        <end position="88"/>
    </location>
</feature>
<dbReference type="Proteomes" id="UP000580568">
    <property type="component" value="Unassembled WGS sequence"/>
</dbReference>
<dbReference type="PANTHER" id="PTHR34821">
    <property type="entry name" value="INNER MEMBRANE PROTEIN YDCZ"/>
    <property type="match status" value="1"/>
</dbReference>
<keyword evidence="3" id="KW-1185">Reference proteome</keyword>
<keyword evidence="1" id="KW-0812">Transmembrane</keyword>
<gene>
    <name evidence="2" type="ORF">bsdtw1_02274</name>
</gene>
<dbReference type="EMBL" id="BLZR01000001">
    <property type="protein sequence ID" value="GFP76175.1"/>
    <property type="molecule type" value="Genomic_DNA"/>
</dbReference>
<keyword evidence="1" id="KW-0472">Membrane</keyword>
<feature type="transmembrane region" description="Helical" evidence="1">
    <location>
        <begin position="30"/>
        <end position="51"/>
    </location>
</feature>
<evidence type="ECO:0008006" key="4">
    <source>
        <dbReference type="Google" id="ProtNLM"/>
    </source>
</evidence>
<reference evidence="2 3" key="1">
    <citation type="submission" date="2020-07" db="EMBL/GenBank/DDBJ databases">
        <title>A new beta-1,3-glucan-decomposing anaerobic bacterium isolated from anoxic soil subjected to biological soil disinfestation.</title>
        <authorList>
            <person name="Ueki A."/>
            <person name="Tonouchi A."/>
        </authorList>
    </citation>
    <scope>NUCLEOTIDE SEQUENCE [LARGE SCALE GENOMIC DNA]</scope>
    <source>
        <strain evidence="2 3">TW1</strain>
    </source>
</reference>
<sequence length="140" mass="15317">MYKNLAVINGVLLAIMVFFNGMISKKTGPYMSTLIFHTIGLITIVLIAIVRKNKLPKLIGMKLIFLLPGVLGVITILLNNLCIPVIGVTLTSSISLYGQLVMSIIVEHFGLFGMPVNKFRKERILGFSIISLGAIVMITI</sequence>
<keyword evidence="1" id="KW-1133">Transmembrane helix</keyword>
<feature type="transmembrane region" description="Helical" evidence="1">
    <location>
        <begin position="94"/>
        <end position="112"/>
    </location>
</feature>
<feature type="transmembrane region" description="Helical" evidence="1">
    <location>
        <begin position="124"/>
        <end position="139"/>
    </location>
</feature>
<dbReference type="Pfam" id="PF04657">
    <property type="entry name" value="DMT_YdcZ"/>
    <property type="match status" value="1"/>
</dbReference>
<feature type="transmembrane region" description="Helical" evidence="1">
    <location>
        <begin position="7"/>
        <end position="24"/>
    </location>
</feature>
<organism evidence="2 3">
    <name type="scientific">Clostridium fungisolvens</name>
    <dbReference type="NCBI Taxonomy" id="1604897"/>
    <lineage>
        <taxon>Bacteria</taxon>
        <taxon>Bacillati</taxon>
        <taxon>Bacillota</taxon>
        <taxon>Clostridia</taxon>
        <taxon>Eubacteriales</taxon>
        <taxon>Clostridiaceae</taxon>
        <taxon>Clostridium</taxon>
    </lineage>
</organism>
<dbReference type="PANTHER" id="PTHR34821:SF2">
    <property type="entry name" value="INNER MEMBRANE PROTEIN YDCZ"/>
    <property type="match status" value="1"/>
</dbReference>
<evidence type="ECO:0000256" key="1">
    <source>
        <dbReference type="SAM" id="Phobius"/>
    </source>
</evidence>
<dbReference type="InterPro" id="IPR006750">
    <property type="entry name" value="YdcZ"/>
</dbReference>
<name>A0A6V8SI37_9CLOT</name>
<dbReference type="RefSeq" id="WP_183277621.1">
    <property type="nucleotide sequence ID" value="NZ_BLZR01000001.1"/>
</dbReference>
<accession>A0A6V8SI37</accession>
<comment type="caution">
    <text evidence="2">The sequence shown here is derived from an EMBL/GenBank/DDBJ whole genome shotgun (WGS) entry which is preliminary data.</text>
</comment>
<dbReference type="AlphaFoldDB" id="A0A6V8SI37"/>
<dbReference type="GO" id="GO:0005886">
    <property type="term" value="C:plasma membrane"/>
    <property type="evidence" value="ECO:0007669"/>
    <property type="project" value="TreeGrafter"/>
</dbReference>
<evidence type="ECO:0000313" key="2">
    <source>
        <dbReference type="EMBL" id="GFP76175.1"/>
    </source>
</evidence>